<feature type="binding site" evidence="7">
    <location>
        <begin position="91"/>
        <end position="94"/>
    </location>
    <ligand>
        <name>substrate</name>
    </ligand>
</feature>
<dbReference type="FunFam" id="3.40.50.1240:FF:000003">
    <property type="entry name" value="2,3-bisphosphoglycerate-dependent phosphoglycerate mutase"/>
    <property type="match status" value="1"/>
</dbReference>
<evidence type="ECO:0000256" key="1">
    <source>
        <dbReference type="ARBA" id="ARBA00000380"/>
    </source>
</evidence>
<evidence type="ECO:0000256" key="6">
    <source>
        <dbReference type="PIRSR" id="PIRSR613078-1"/>
    </source>
</evidence>
<name>A0A336M5M3_CULSO</name>
<dbReference type="Pfam" id="PF00300">
    <property type="entry name" value="His_Phos_1"/>
    <property type="match status" value="2"/>
</dbReference>
<dbReference type="SMART" id="SM00855">
    <property type="entry name" value="PGAM"/>
    <property type="match status" value="1"/>
</dbReference>
<dbReference type="GO" id="GO:0004619">
    <property type="term" value="F:phosphoglycerate mutase activity"/>
    <property type="evidence" value="ECO:0007669"/>
    <property type="project" value="UniProtKB-EC"/>
</dbReference>
<dbReference type="CDD" id="cd07067">
    <property type="entry name" value="HP_PGM_like"/>
    <property type="match status" value="1"/>
</dbReference>
<dbReference type="InterPro" id="IPR005952">
    <property type="entry name" value="Phosphogly_mut1"/>
</dbReference>
<dbReference type="GO" id="GO:0006096">
    <property type="term" value="P:glycolytic process"/>
    <property type="evidence" value="ECO:0007669"/>
    <property type="project" value="UniProtKB-KW"/>
</dbReference>
<dbReference type="GO" id="GO:0016791">
    <property type="term" value="F:phosphatase activity"/>
    <property type="evidence" value="ECO:0007669"/>
    <property type="project" value="UniProtKB-ARBA"/>
</dbReference>
<evidence type="ECO:0000256" key="2">
    <source>
        <dbReference type="ARBA" id="ARBA00006717"/>
    </source>
</evidence>
<sequence length="261" mass="30085">MAKRYSIVCLRHGESEWNKANLFCGWHDVNLSETGIWDASEISAASLKKEGFQFDIAFTSCLKRAHQTLEIVLKELDLEQIPVVMDWRLNERHYGALTGFNKREMAEVYGEEQVQVWRRSFNVPPPAITSNNPYYEQIRGNQKFKKIKNENFPDAETLESTMKRVVPFYEEVIKEQVRSGKRVLIVAHGTSLRGLVKHVKGMSDTEIMKFNLPNSIPFVLELDENFKLVEDIKFLADKEFVLNAMEKVASIGNLLTNCTEH</sequence>
<accession>A0A336M5M3</accession>
<feature type="binding site" evidence="7">
    <location>
        <position position="102"/>
    </location>
    <ligand>
        <name>substrate</name>
    </ligand>
</feature>
<protein>
    <recommendedName>
        <fullName evidence="3">phosphoglycerate mutase (2,3-diphosphoglycerate-dependent)</fullName>
        <ecNumber evidence="3">5.4.2.11</ecNumber>
    </recommendedName>
</protein>
<evidence type="ECO:0000313" key="9">
    <source>
        <dbReference type="EMBL" id="SSX03314.1"/>
    </source>
</evidence>
<organism evidence="10">
    <name type="scientific">Culicoides sonorensis</name>
    <name type="common">Biting midge</name>
    <dbReference type="NCBI Taxonomy" id="179676"/>
    <lineage>
        <taxon>Eukaryota</taxon>
        <taxon>Metazoa</taxon>
        <taxon>Ecdysozoa</taxon>
        <taxon>Arthropoda</taxon>
        <taxon>Hexapoda</taxon>
        <taxon>Insecta</taxon>
        <taxon>Pterygota</taxon>
        <taxon>Neoptera</taxon>
        <taxon>Endopterygota</taxon>
        <taxon>Diptera</taxon>
        <taxon>Nematocera</taxon>
        <taxon>Chironomoidea</taxon>
        <taxon>Ceratopogonidae</taxon>
        <taxon>Ceratopogoninae</taxon>
        <taxon>Culicoides</taxon>
        <taxon>Monoculicoides</taxon>
    </lineage>
</organism>
<gene>
    <name evidence="10" type="primary">CSON012474</name>
    <name evidence="9" type="synonym">CSON009433</name>
</gene>
<feature type="site" description="Transition state stabilizer" evidence="8">
    <location>
        <position position="188"/>
    </location>
</feature>
<reference evidence="9" key="1">
    <citation type="submission" date="2018-04" db="EMBL/GenBank/DDBJ databases">
        <authorList>
            <person name="Go L.Y."/>
            <person name="Mitchell J.A."/>
        </authorList>
    </citation>
    <scope>NUCLEOTIDE SEQUENCE</scope>
    <source>
        <tissue evidence="9">Whole organism</tissue>
    </source>
</reference>
<dbReference type="EMBL" id="UFQS01000374">
    <property type="protein sequence ID" value="SSX03314.1"/>
    <property type="molecule type" value="Genomic_DNA"/>
</dbReference>
<dbReference type="NCBIfam" id="TIGR01258">
    <property type="entry name" value="pgm_1"/>
    <property type="match status" value="1"/>
</dbReference>
<dbReference type="Gene3D" id="3.40.50.1240">
    <property type="entry name" value="Phosphoglycerate mutase-like"/>
    <property type="match status" value="1"/>
</dbReference>
<evidence type="ECO:0000256" key="3">
    <source>
        <dbReference type="ARBA" id="ARBA00012028"/>
    </source>
</evidence>
<comment type="similarity">
    <text evidence="2">Belongs to the phosphoglycerate mutase family. BPG-dependent PGAM subfamily.</text>
</comment>
<comment type="catalytic activity">
    <reaction evidence="1">
        <text>(2R)-2-phosphoglycerate = (2R)-3-phosphoglycerate</text>
        <dbReference type="Rhea" id="RHEA:15901"/>
        <dbReference type="ChEBI" id="CHEBI:58272"/>
        <dbReference type="ChEBI" id="CHEBI:58289"/>
        <dbReference type="EC" id="5.4.2.11"/>
    </reaction>
</comment>
<reference evidence="10" key="2">
    <citation type="submission" date="2018-07" db="EMBL/GenBank/DDBJ databases">
        <authorList>
            <person name="Quirk P.G."/>
            <person name="Krulwich T.A."/>
        </authorList>
    </citation>
    <scope>NUCLEOTIDE SEQUENCE</scope>
</reference>
<feature type="binding site" evidence="7">
    <location>
        <position position="64"/>
    </location>
    <ligand>
        <name>substrate</name>
    </ligand>
</feature>
<feature type="binding site" evidence="7">
    <location>
        <begin position="11"/>
        <end position="18"/>
    </location>
    <ligand>
        <name>substrate</name>
    </ligand>
</feature>
<dbReference type="SUPFAM" id="SSF53254">
    <property type="entry name" value="Phosphoglycerate mutase-like"/>
    <property type="match status" value="1"/>
</dbReference>
<evidence type="ECO:0000256" key="4">
    <source>
        <dbReference type="ARBA" id="ARBA00023152"/>
    </source>
</evidence>
<feature type="active site" description="Proton donor/acceptor" evidence="6">
    <location>
        <position position="91"/>
    </location>
</feature>
<dbReference type="HAMAP" id="MF_01039">
    <property type="entry name" value="PGAM_GpmA"/>
    <property type="match status" value="1"/>
</dbReference>
<feature type="active site" description="Tele-phosphohistidine intermediate" evidence="6">
    <location>
        <position position="12"/>
    </location>
</feature>
<dbReference type="AlphaFoldDB" id="A0A336M5M3"/>
<dbReference type="VEuPathDB" id="VectorBase:CSON012474"/>
<dbReference type="VEuPathDB" id="VectorBase:CSON009433"/>
<dbReference type="EMBL" id="UFQT01000374">
    <property type="protein sequence ID" value="SSX23680.1"/>
    <property type="molecule type" value="Genomic_DNA"/>
</dbReference>
<dbReference type="PIRSF" id="PIRSF000709">
    <property type="entry name" value="6PFK_2-Ptase"/>
    <property type="match status" value="1"/>
</dbReference>
<evidence type="ECO:0000256" key="8">
    <source>
        <dbReference type="PIRSR" id="PIRSR613078-3"/>
    </source>
</evidence>
<dbReference type="PANTHER" id="PTHR11931">
    <property type="entry name" value="PHOSPHOGLYCERATE MUTASE"/>
    <property type="match status" value="1"/>
</dbReference>
<evidence type="ECO:0000256" key="7">
    <source>
        <dbReference type="PIRSR" id="PIRSR613078-2"/>
    </source>
</evidence>
<feature type="binding site" evidence="7">
    <location>
        <begin position="118"/>
        <end position="119"/>
    </location>
    <ligand>
        <name>substrate</name>
    </ligand>
</feature>
<proteinExistence type="inferred from homology"/>
<evidence type="ECO:0000256" key="5">
    <source>
        <dbReference type="ARBA" id="ARBA00023235"/>
    </source>
</evidence>
<dbReference type="InterPro" id="IPR029033">
    <property type="entry name" value="His_PPase_superfam"/>
</dbReference>
<keyword evidence="4" id="KW-0324">Glycolysis</keyword>
<dbReference type="OMA" id="TGWHDVP"/>
<keyword evidence="5" id="KW-0413">Isomerase</keyword>
<dbReference type="EC" id="5.4.2.11" evidence="3"/>
<evidence type="ECO:0000313" key="10">
    <source>
        <dbReference type="EMBL" id="SSX25572.1"/>
    </source>
</evidence>
<dbReference type="EMBL" id="UFQT01000595">
    <property type="protein sequence ID" value="SSX25572.1"/>
    <property type="molecule type" value="Genomic_DNA"/>
</dbReference>
<dbReference type="NCBIfam" id="NF010713">
    <property type="entry name" value="PRK14115.1"/>
    <property type="match status" value="1"/>
</dbReference>
<dbReference type="InterPro" id="IPR013078">
    <property type="entry name" value="His_Pase_superF_clade-1"/>
</dbReference>